<comment type="caution">
    <text evidence="2">The sequence shown here is derived from an EMBL/GenBank/DDBJ whole genome shotgun (WGS) entry which is preliminary data.</text>
</comment>
<evidence type="ECO:0000313" key="2">
    <source>
        <dbReference type="EMBL" id="CAB3371508.1"/>
    </source>
</evidence>
<keyword evidence="3" id="KW-1185">Reference proteome</keyword>
<dbReference type="AlphaFoldDB" id="A0A8S1CUE8"/>
<evidence type="ECO:0000256" key="1">
    <source>
        <dbReference type="SAM" id="MobiDB-lite"/>
    </source>
</evidence>
<reference evidence="2 3" key="1">
    <citation type="submission" date="2020-04" db="EMBL/GenBank/DDBJ databases">
        <authorList>
            <person name="Alioto T."/>
            <person name="Alioto T."/>
            <person name="Gomez Garrido J."/>
        </authorList>
    </citation>
    <scope>NUCLEOTIDE SEQUENCE [LARGE SCALE GENOMIC DNA]</scope>
</reference>
<sequence length="222" mass="25095">MQPFEIDIECEGSAADISLDEDRLIIDTSLEASDLDELDQDDRDSVVGWKDDADQESEELESPASPDPEAVQSDYDAYKESKAMELVALKYMDDNDSVVTWNDDADHESEKLESPTSPDPEVESDSESSYAESIEVGRIQTRFFKAARKKANASPPRNDSSDGYLNPASGESSCTVTLQEEGDAKFQHRSKRRCKEIVAEKQQYNLRTHRYPTRSKKKRKKQ</sequence>
<feature type="compositionally biased region" description="Basic residues" evidence="1">
    <location>
        <begin position="207"/>
        <end position="222"/>
    </location>
</feature>
<feature type="region of interest" description="Disordered" evidence="1">
    <location>
        <begin position="146"/>
        <end position="176"/>
    </location>
</feature>
<gene>
    <name evidence="2" type="ORF">CLODIP_2_CD13582</name>
</gene>
<feature type="compositionally biased region" description="Acidic residues" evidence="1">
    <location>
        <begin position="33"/>
        <end position="42"/>
    </location>
</feature>
<name>A0A8S1CUE8_9INSE</name>
<dbReference type="Proteomes" id="UP000494165">
    <property type="component" value="Unassembled WGS sequence"/>
</dbReference>
<protein>
    <submittedName>
        <fullName evidence="2">Uncharacterized protein</fullName>
    </submittedName>
</protein>
<accession>A0A8S1CUE8</accession>
<organism evidence="2 3">
    <name type="scientific">Cloeon dipterum</name>
    <dbReference type="NCBI Taxonomy" id="197152"/>
    <lineage>
        <taxon>Eukaryota</taxon>
        <taxon>Metazoa</taxon>
        <taxon>Ecdysozoa</taxon>
        <taxon>Arthropoda</taxon>
        <taxon>Hexapoda</taxon>
        <taxon>Insecta</taxon>
        <taxon>Pterygota</taxon>
        <taxon>Palaeoptera</taxon>
        <taxon>Ephemeroptera</taxon>
        <taxon>Pisciforma</taxon>
        <taxon>Baetidae</taxon>
        <taxon>Cloeon</taxon>
    </lineage>
</organism>
<feature type="compositionally biased region" description="Basic and acidic residues" evidence="1">
    <location>
        <begin position="43"/>
        <end position="52"/>
    </location>
</feature>
<feature type="region of interest" description="Disordered" evidence="1">
    <location>
        <begin position="201"/>
        <end position="222"/>
    </location>
</feature>
<dbReference type="EMBL" id="CADEPI010000062">
    <property type="protein sequence ID" value="CAB3371508.1"/>
    <property type="molecule type" value="Genomic_DNA"/>
</dbReference>
<evidence type="ECO:0000313" key="3">
    <source>
        <dbReference type="Proteomes" id="UP000494165"/>
    </source>
</evidence>
<feature type="compositionally biased region" description="Polar residues" evidence="1">
    <location>
        <begin position="155"/>
        <end position="176"/>
    </location>
</feature>
<proteinExistence type="predicted"/>
<feature type="region of interest" description="Disordered" evidence="1">
    <location>
        <begin position="98"/>
        <end position="134"/>
    </location>
</feature>
<feature type="region of interest" description="Disordered" evidence="1">
    <location>
        <begin position="32"/>
        <end position="77"/>
    </location>
</feature>